<dbReference type="AlphaFoldDB" id="A0A6F9DFK7"/>
<evidence type="ECO:0000313" key="2">
    <source>
        <dbReference type="EMBL" id="CAB3260520.1"/>
    </source>
</evidence>
<protein>
    <submittedName>
        <fullName evidence="2">Uncharacterized protein LOC100175507</fullName>
    </submittedName>
</protein>
<keyword evidence="1" id="KW-0812">Transmembrane</keyword>
<reference evidence="2" key="1">
    <citation type="submission" date="2020-04" db="EMBL/GenBank/DDBJ databases">
        <authorList>
            <person name="Neveu A P."/>
        </authorList>
    </citation>
    <scope>NUCLEOTIDE SEQUENCE</scope>
    <source>
        <tissue evidence="2">Whole embryo</tissue>
    </source>
</reference>
<keyword evidence="1" id="KW-0472">Membrane</keyword>
<organism evidence="2">
    <name type="scientific">Phallusia mammillata</name>
    <dbReference type="NCBI Taxonomy" id="59560"/>
    <lineage>
        <taxon>Eukaryota</taxon>
        <taxon>Metazoa</taxon>
        <taxon>Chordata</taxon>
        <taxon>Tunicata</taxon>
        <taxon>Ascidiacea</taxon>
        <taxon>Phlebobranchia</taxon>
        <taxon>Ascidiidae</taxon>
        <taxon>Phallusia</taxon>
    </lineage>
</organism>
<accession>A0A6F9DFK7</accession>
<gene>
    <name evidence="2" type="primary">LOC100175507-002</name>
</gene>
<feature type="transmembrane region" description="Helical" evidence="1">
    <location>
        <begin position="15"/>
        <end position="38"/>
    </location>
</feature>
<name>A0A6F9DFK7_9ASCI</name>
<evidence type="ECO:0000256" key="1">
    <source>
        <dbReference type="SAM" id="Phobius"/>
    </source>
</evidence>
<dbReference type="EMBL" id="LR786385">
    <property type="protein sequence ID" value="CAB3260520.1"/>
    <property type="molecule type" value="mRNA"/>
</dbReference>
<proteinExistence type="evidence at transcript level"/>
<sequence>MIRETNKSVQSNRKLMWMSLIFTLLIFAAGFPALYFLISAKVEVESRKAINSYSSRLTGSNNNMESIQTTLTALKDQLARNLSSVSSKLETLEQQHTNDQSTLQHNMLSLESKLFDVQDILQHNMSTMETKLLYLQAYIRAEKLTCPVESLSFVDFLLSSASSIFPRSLPNYYRFNYDGNNNCNYGISDGGHDMYDNGNKLQVWRNNEQPVQVIYNWTYSDPLGNFLMICKAWHPFVFSMLVLNRDGESRQYYIREYGDLGADGSGSYRWNTGSLLVGSFNIHYVLYQVYGASDPSIIQIFFTVSSPLLGSTGHSSLHYVDSNKGTGYTNNTVYMSGNAHNVYLNYILTSTYQSSSRSAYVATSTVEAILREIF</sequence>
<keyword evidence="1" id="KW-1133">Transmembrane helix</keyword>